<dbReference type="AlphaFoldDB" id="A0A0V1G5B3"/>
<proteinExistence type="predicted"/>
<dbReference type="OrthoDB" id="5916769at2759"/>
<protein>
    <submittedName>
        <fullName evidence="1">Uncharacterized protein</fullName>
    </submittedName>
</protein>
<gene>
    <name evidence="1" type="ORF">T4D_1133</name>
</gene>
<sequence length="314" mass="35900">MLFDDLKDESELFEDVNFLELLCTIDSKLNCTKIELDCQNSLLKNKLWNVRLKLKCLKLWKAKSFTIFGIDQSKHEFKGGCKIADLVRHNQNLKNEIVSTLTQTVENNACFETFKNSISDICKTAMMFDEMQKQLSVLGCNQRSLLSGNVKEVFSIFAEQETTSKRLMGNALREMCKMKRKDEEKIYQQALTLLTPFSKVFQKKKSKDEHLLQIIRASLLIENIEIDCNHARIILATTGNSSNKLCIKLNITELNYLILRSKFDVVDESTLSTIGTDISGNDLIMFILKYARSGFSETQVNPCINMIVCNLSSK</sequence>
<keyword evidence="2" id="KW-1185">Reference proteome</keyword>
<accession>A0A0V1G5B3</accession>
<dbReference type="EMBL" id="JYDT01000003">
    <property type="protein sequence ID" value="KRY93282.1"/>
    <property type="molecule type" value="Genomic_DNA"/>
</dbReference>
<dbReference type="Proteomes" id="UP000054995">
    <property type="component" value="Unassembled WGS sequence"/>
</dbReference>
<comment type="caution">
    <text evidence="1">The sequence shown here is derived from an EMBL/GenBank/DDBJ whole genome shotgun (WGS) entry which is preliminary data.</text>
</comment>
<evidence type="ECO:0000313" key="1">
    <source>
        <dbReference type="EMBL" id="KRY93282.1"/>
    </source>
</evidence>
<evidence type="ECO:0000313" key="2">
    <source>
        <dbReference type="Proteomes" id="UP000054995"/>
    </source>
</evidence>
<name>A0A0V1G5B3_TRIPS</name>
<reference evidence="1 2" key="1">
    <citation type="submission" date="2015-01" db="EMBL/GenBank/DDBJ databases">
        <title>Evolution of Trichinella species and genotypes.</title>
        <authorList>
            <person name="Korhonen P.K."/>
            <person name="Edoardo P."/>
            <person name="Giuseppe L.R."/>
            <person name="Gasser R.B."/>
        </authorList>
    </citation>
    <scope>NUCLEOTIDE SEQUENCE [LARGE SCALE GENOMIC DNA]</scope>
    <source>
        <strain evidence="1">ISS470</strain>
    </source>
</reference>
<organism evidence="1 2">
    <name type="scientific">Trichinella pseudospiralis</name>
    <name type="common">Parasitic roundworm</name>
    <dbReference type="NCBI Taxonomy" id="6337"/>
    <lineage>
        <taxon>Eukaryota</taxon>
        <taxon>Metazoa</taxon>
        <taxon>Ecdysozoa</taxon>
        <taxon>Nematoda</taxon>
        <taxon>Enoplea</taxon>
        <taxon>Dorylaimia</taxon>
        <taxon>Trichinellida</taxon>
        <taxon>Trichinellidae</taxon>
        <taxon>Trichinella</taxon>
    </lineage>
</organism>